<organism evidence="1 2">
    <name type="scientific">Schistosoma mattheei</name>
    <dbReference type="NCBI Taxonomy" id="31246"/>
    <lineage>
        <taxon>Eukaryota</taxon>
        <taxon>Metazoa</taxon>
        <taxon>Spiralia</taxon>
        <taxon>Lophotrochozoa</taxon>
        <taxon>Platyhelminthes</taxon>
        <taxon>Trematoda</taxon>
        <taxon>Digenea</taxon>
        <taxon>Strigeidida</taxon>
        <taxon>Schistosomatoidea</taxon>
        <taxon>Schistosomatidae</taxon>
        <taxon>Schistosoma</taxon>
    </lineage>
</organism>
<protein>
    <submittedName>
        <fullName evidence="1">Uncharacterized protein</fullName>
    </submittedName>
</protein>
<dbReference type="EMBL" id="UZAL01034472">
    <property type="protein sequence ID" value="VDP65456.1"/>
    <property type="molecule type" value="Genomic_DNA"/>
</dbReference>
<gene>
    <name evidence="1" type="ORF">SMTD_LOCUS14287</name>
</gene>
<accession>A0A3P8JFM7</accession>
<evidence type="ECO:0000313" key="2">
    <source>
        <dbReference type="Proteomes" id="UP000269396"/>
    </source>
</evidence>
<reference evidence="1 2" key="1">
    <citation type="submission" date="2018-11" db="EMBL/GenBank/DDBJ databases">
        <authorList>
            <consortium name="Pathogen Informatics"/>
        </authorList>
    </citation>
    <scope>NUCLEOTIDE SEQUENCE [LARGE SCALE GENOMIC DNA]</scope>
    <source>
        <strain>Denwood</strain>
        <strain evidence="2">Zambia</strain>
    </source>
</reference>
<dbReference type="Proteomes" id="UP000269396">
    <property type="component" value="Unassembled WGS sequence"/>
</dbReference>
<evidence type="ECO:0000313" key="1">
    <source>
        <dbReference type="EMBL" id="VDP65456.1"/>
    </source>
</evidence>
<dbReference type="AlphaFoldDB" id="A0A3P8JFM7"/>
<proteinExistence type="predicted"/>
<name>A0A3P8JFM7_9TREM</name>
<sequence length="44" mass="5317">MSIFAFVRIVENLISLSMENRIVFVDMVLYYNSLFDSLRMTKYF</sequence>
<keyword evidence="2" id="KW-1185">Reference proteome</keyword>